<gene>
    <name evidence="2" type="primary">HaOG204519</name>
    <name evidence="2" type="ORF">B5X24_HaOG204519</name>
</gene>
<sequence length="295" mass="31676">MNVSGVSCGLIEAGGFVESSGGGSVRRGVRRVAAGCVSAGARGGARAGRGLARYRPPRARAPRSSAAGDALPRAPAARALTCPRSLHCTMATTKNEYQFVGADEAAGGRAADTPHSQQLIWNDQMLGRGGAGEARASLLLLASVDRGAADPLSAEPPQCVTPAAQHAGGEVPAHPPRCFRLKCQRSVVCSTYGLVTGYATLDIIRSKTGIVDVGSKSAKLKWDWASHIYRIHPDKWANITTKWIPDDGRRPLGRPRKRCREDLDNFYKDWPQMATDRERWKAMGEAFAQQWDNTG</sequence>
<dbReference type="OrthoDB" id="407509at2759"/>
<dbReference type="EMBL" id="KZ149955">
    <property type="protein sequence ID" value="PZC76499.1"/>
    <property type="molecule type" value="Genomic_DNA"/>
</dbReference>
<name>A0A2W1BN70_HELAM</name>
<feature type="region of interest" description="Disordered" evidence="1">
    <location>
        <begin position="41"/>
        <end position="72"/>
    </location>
</feature>
<reference evidence="2 3" key="1">
    <citation type="journal article" date="2017" name="BMC Biol.">
        <title>Genomic innovations, transcriptional plasticity and gene loss underlying the evolution and divergence of two highly polyphagous and invasive Helicoverpa pest species.</title>
        <authorList>
            <person name="Pearce S.L."/>
            <person name="Clarke D.F."/>
            <person name="East P.D."/>
            <person name="Elfekih S."/>
            <person name="Gordon K.H."/>
            <person name="Jermiin L.S."/>
            <person name="McGaughran A."/>
            <person name="Oakeshott J.G."/>
            <person name="Papanikolaou A."/>
            <person name="Perera O.P."/>
            <person name="Rane R.V."/>
            <person name="Richards S."/>
            <person name="Tay W.T."/>
            <person name="Walsh T.K."/>
            <person name="Anderson A."/>
            <person name="Anderson C.J."/>
            <person name="Asgari S."/>
            <person name="Board P.G."/>
            <person name="Bretschneider A."/>
            <person name="Campbell P.M."/>
            <person name="Chertemps T."/>
            <person name="Christeller J.T."/>
            <person name="Coppin C.W."/>
            <person name="Downes S.J."/>
            <person name="Duan G."/>
            <person name="Farnsworth C.A."/>
            <person name="Good R.T."/>
            <person name="Han L.B."/>
            <person name="Han Y.C."/>
            <person name="Hatje K."/>
            <person name="Horne I."/>
            <person name="Huang Y.P."/>
            <person name="Hughes D.S."/>
            <person name="Jacquin-Joly E."/>
            <person name="James W."/>
            <person name="Jhangiani S."/>
            <person name="Kollmar M."/>
            <person name="Kuwar S.S."/>
            <person name="Li S."/>
            <person name="Liu N.Y."/>
            <person name="Maibeche M.T."/>
            <person name="Miller J.R."/>
            <person name="Montagne N."/>
            <person name="Perry T."/>
            <person name="Qu J."/>
            <person name="Song S.V."/>
            <person name="Sutton G.G."/>
            <person name="Vogel H."/>
            <person name="Walenz B.P."/>
            <person name="Xu W."/>
            <person name="Zhang H.J."/>
            <person name="Zou Z."/>
            <person name="Batterham P."/>
            <person name="Edwards O.R."/>
            <person name="Feyereisen R."/>
            <person name="Gibbs R.A."/>
            <person name="Heckel D.G."/>
            <person name="McGrath A."/>
            <person name="Robin C."/>
            <person name="Scherer S.E."/>
            <person name="Worley K.C."/>
            <person name="Wu Y.D."/>
        </authorList>
    </citation>
    <scope>NUCLEOTIDE SEQUENCE [LARGE SCALE GENOMIC DNA]</scope>
    <source>
        <strain evidence="2">Harm_GR_Male_#8</strain>
        <tissue evidence="2">Whole organism</tissue>
    </source>
</reference>
<evidence type="ECO:0000313" key="2">
    <source>
        <dbReference type="EMBL" id="PZC76499.1"/>
    </source>
</evidence>
<proteinExistence type="predicted"/>
<feature type="compositionally biased region" description="Low complexity" evidence="1">
    <location>
        <begin position="62"/>
        <end position="72"/>
    </location>
</feature>
<evidence type="ECO:0000256" key="1">
    <source>
        <dbReference type="SAM" id="MobiDB-lite"/>
    </source>
</evidence>
<protein>
    <submittedName>
        <fullName evidence="2">Uncharacterized protein</fullName>
    </submittedName>
</protein>
<keyword evidence="3" id="KW-1185">Reference proteome</keyword>
<dbReference type="Proteomes" id="UP000249218">
    <property type="component" value="Unassembled WGS sequence"/>
</dbReference>
<accession>A0A2W1BN70</accession>
<organism evidence="2 3">
    <name type="scientific">Helicoverpa armigera</name>
    <name type="common">Cotton bollworm</name>
    <name type="synonym">Heliothis armigera</name>
    <dbReference type="NCBI Taxonomy" id="29058"/>
    <lineage>
        <taxon>Eukaryota</taxon>
        <taxon>Metazoa</taxon>
        <taxon>Ecdysozoa</taxon>
        <taxon>Arthropoda</taxon>
        <taxon>Hexapoda</taxon>
        <taxon>Insecta</taxon>
        <taxon>Pterygota</taxon>
        <taxon>Neoptera</taxon>
        <taxon>Endopterygota</taxon>
        <taxon>Lepidoptera</taxon>
        <taxon>Glossata</taxon>
        <taxon>Ditrysia</taxon>
        <taxon>Noctuoidea</taxon>
        <taxon>Noctuidae</taxon>
        <taxon>Heliothinae</taxon>
        <taxon>Helicoverpa</taxon>
    </lineage>
</organism>
<evidence type="ECO:0000313" key="3">
    <source>
        <dbReference type="Proteomes" id="UP000249218"/>
    </source>
</evidence>
<dbReference type="AlphaFoldDB" id="A0A2W1BN70"/>